<sequence length="142" mass="16350">MLSPTLIDDSKHDLTLNFSHHCVAHFNLAKCIETTCICHHKVVHLICRVTTCEIRRSNFRWPESREFKSQATYIPFVIDFGDAMRLNQCINGLGQILHRSGFEVKPLQNLISALINNFALFIHYFDILQNIFSNFAVSLLNS</sequence>
<evidence type="ECO:0000313" key="1">
    <source>
        <dbReference type="EMBL" id="CAB4590611.1"/>
    </source>
</evidence>
<accession>A0A6J6FPK2</accession>
<proteinExistence type="predicted"/>
<protein>
    <submittedName>
        <fullName evidence="1">Unannotated protein</fullName>
    </submittedName>
</protein>
<gene>
    <name evidence="1" type="ORF">UFOPK1826_00034</name>
</gene>
<reference evidence="1" key="1">
    <citation type="submission" date="2020-05" db="EMBL/GenBank/DDBJ databases">
        <authorList>
            <person name="Chiriac C."/>
            <person name="Salcher M."/>
            <person name="Ghai R."/>
            <person name="Kavagutti S V."/>
        </authorList>
    </citation>
    <scope>NUCLEOTIDE SEQUENCE</scope>
</reference>
<organism evidence="1">
    <name type="scientific">freshwater metagenome</name>
    <dbReference type="NCBI Taxonomy" id="449393"/>
    <lineage>
        <taxon>unclassified sequences</taxon>
        <taxon>metagenomes</taxon>
        <taxon>ecological metagenomes</taxon>
    </lineage>
</organism>
<dbReference type="AlphaFoldDB" id="A0A6J6FPK2"/>
<name>A0A6J6FPK2_9ZZZZ</name>
<dbReference type="EMBL" id="CAEZUN010000002">
    <property type="protein sequence ID" value="CAB4590611.1"/>
    <property type="molecule type" value="Genomic_DNA"/>
</dbReference>